<organism evidence="2 3">
    <name type="scientific">Panicum virgatum</name>
    <name type="common">Blackwell switchgrass</name>
    <dbReference type="NCBI Taxonomy" id="38727"/>
    <lineage>
        <taxon>Eukaryota</taxon>
        <taxon>Viridiplantae</taxon>
        <taxon>Streptophyta</taxon>
        <taxon>Embryophyta</taxon>
        <taxon>Tracheophyta</taxon>
        <taxon>Spermatophyta</taxon>
        <taxon>Magnoliopsida</taxon>
        <taxon>Liliopsida</taxon>
        <taxon>Poales</taxon>
        <taxon>Poaceae</taxon>
        <taxon>PACMAD clade</taxon>
        <taxon>Panicoideae</taxon>
        <taxon>Panicodae</taxon>
        <taxon>Paniceae</taxon>
        <taxon>Panicinae</taxon>
        <taxon>Panicum</taxon>
        <taxon>Panicum sect. Hiantes</taxon>
    </lineage>
</organism>
<dbReference type="Proteomes" id="UP000823388">
    <property type="component" value="Chromosome 9N"/>
</dbReference>
<protein>
    <submittedName>
        <fullName evidence="2">Uncharacterized protein</fullName>
    </submittedName>
</protein>
<feature type="compositionally biased region" description="Polar residues" evidence="1">
    <location>
        <begin position="83"/>
        <end position="93"/>
    </location>
</feature>
<keyword evidence="3" id="KW-1185">Reference proteome</keyword>
<evidence type="ECO:0000313" key="2">
    <source>
        <dbReference type="EMBL" id="KAG2534916.1"/>
    </source>
</evidence>
<dbReference type="AlphaFoldDB" id="A0A8T0MJ39"/>
<comment type="caution">
    <text evidence="2">The sequence shown here is derived from an EMBL/GenBank/DDBJ whole genome shotgun (WGS) entry which is preliminary data.</text>
</comment>
<evidence type="ECO:0000313" key="3">
    <source>
        <dbReference type="Proteomes" id="UP000823388"/>
    </source>
</evidence>
<feature type="region of interest" description="Disordered" evidence="1">
    <location>
        <begin position="83"/>
        <end position="108"/>
    </location>
</feature>
<evidence type="ECO:0000256" key="1">
    <source>
        <dbReference type="SAM" id="MobiDB-lite"/>
    </source>
</evidence>
<accession>A0A8T0MJ39</accession>
<sequence length="140" mass="14870">MSPSRYCITCRMLGRATGSGCEQSSLSLSASVASPASYSPSSLASMTSASDSFCQWSSTQSTSMSWVSVMLCSTGLCPQTTSRMNAPKANTSVRGDAFPDRASSGARPKCPSRPFISLSRSTLLALMSRWMTTCSQSSWM</sequence>
<gene>
    <name evidence="2" type="ORF">PVAP13_9NG058000</name>
</gene>
<dbReference type="EMBL" id="CM029054">
    <property type="protein sequence ID" value="KAG2534916.1"/>
    <property type="molecule type" value="Genomic_DNA"/>
</dbReference>
<name>A0A8T0MJ39_PANVG</name>
<reference evidence="2" key="1">
    <citation type="submission" date="2020-05" db="EMBL/GenBank/DDBJ databases">
        <title>WGS assembly of Panicum virgatum.</title>
        <authorList>
            <person name="Lovell J.T."/>
            <person name="Jenkins J."/>
            <person name="Shu S."/>
            <person name="Juenger T.E."/>
            <person name="Schmutz J."/>
        </authorList>
    </citation>
    <scope>NUCLEOTIDE SEQUENCE</scope>
    <source>
        <strain evidence="2">AP13</strain>
    </source>
</reference>
<proteinExistence type="predicted"/>